<gene>
    <name evidence="1" type="ORF">SSP531S_54810</name>
</gene>
<comment type="caution">
    <text evidence="1">The sequence shown here is derived from an EMBL/GenBank/DDBJ whole genome shotgun (WGS) entry which is preliminary data.</text>
</comment>
<dbReference type="EMBL" id="BGZL01000026">
    <property type="protein sequence ID" value="GBQ03991.1"/>
    <property type="molecule type" value="Genomic_DNA"/>
</dbReference>
<dbReference type="RefSeq" id="WP_147317740.1">
    <property type="nucleotide sequence ID" value="NZ_BGZL01000026.1"/>
</dbReference>
<dbReference type="Proteomes" id="UP000265354">
    <property type="component" value="Unassembled WGS sequence"/>
</dbReference>
<sequence length="69" mass="7921">MGEELRRRLLLAKELKRKEEIKQDLPTDMLRGFVNDFQTPDWAVTVHTNGLSTGFLDHDREHDGTGGLD</sequence>
<reference evidence="1 2" key="1">
    <citation type="submission" date="2018-07" db="EMBL/GenBank/DDBJ databases">
        <title>Whole Genome Shotgun Sequence of Streptomyces spongiicola strain 531S.</title>
        <authorList>
            <person name="Dohra H."/>
            <person name="Kodani S."/>
        </authorList>
    </citation>
    <scope>NUCLEOTIDE SEQUENCE [LARGE SCALE GENOMIC DNA]</scope>
    <source>
        <strain evidence="1 2">531S</strain>
    </source>
</reference>
<organism evidence="1 2">
    <name type="scientific">Streptomyces spongiicola</name>
    <dbReference type="NCBI Taxonomy" id="1690221"/>
    <lineage>
        <taxon>Bacteria</taxon>
        <taxon>Bacillati</taxon>
        <taxon>Actinomycetota</taxon>
        <taxon>Actinomycetes</taxon>
        <taxon>Kitasatosporales</taxon>
        <taxon>Streptomycetaceae</taxon>
        <taxon>Streptomyces</taxon>
    </lineage>
</organism>
<evidence type="ECO:0000313" key="1">
    <source>
        <dbReference type="EMBL" id="GBQ03991.1"/>
    </source>
</evidence>
<dbReference type="AlphaFoldDB" id="A0A388T6X5"/>
<accession>A0A388T6X5</accession>
<protein>
    <submittedName>
        <fullName evidence="1">Uncharacterized protein</fullName>
    </submittedName>
</protein>
<proteinExistence type="predicted"/>
<evidence type="ECO:0000313" key="2">
    <source>
        <dbReference type="Proteomes" id="UP000265354"/>
    </source>
</evidence>
<name>A0A388T6X5_9ACTN</name>